<dbReference type="Proteomes" id="UP000015455">
    <property type="component" value="Unassembled WGS sequence"/>
</dbReference>
<dbReference type="eggNOG" id="COG2159">
    <property type="taxonomic scope" value="Bacteria"/>
</dbReference>
<evidence type="ECO:0000313" key="2">
    <source>
        <dbReference type="EMBL" id="EPZ16118.1"/>
    </source>
</evidence>
<accession>T0AZZ1</accession>
<reference evidence="2 3" key="1">
    <citation type="submission" date="2013-06" db="EMBL/GenBank/DDBJ databases">
        <title>Draft genome sequence of Thauera terpenica.</title>
        <authorList>
            <person name="Liu B."/>
            <person name="Frostegard A.H."/>
            <person name="Shapleigh J.P."/>
        </authorList>
    </citation>
    <scope>NUCLEOTIDE SEQUENCE [LARGE SCALE GENOMIC DNA]</scope>
    <source>
        <strain evidence="2 3">58Eu</strain>
    </source>
</reference>
<dbReference type="AlphaFoldDB" id="T0AZZ1"/>
<feature type="domain" description="Amidohydrolase-related" evidence="1">
    <location>
        <begin position="127"/>
        <end position="313"/>
    </location>
</feature>
<dbReference type="InterPro" id="IPR032466">
    <property type="entry name" value="Metal_Hydrolase"/>
</dbReference>
<dbReference type="OrthoDB" id="9799024at2"/>
<dbReference type="STRING" id="1348657.M622_02785"/>
<name>T0AZZ1_9RHOO</name>
<dbReference type="PANTHER" id="PTHR42889">
    <property type="entry name" value="BLR3681 PROTEIN"/>
    <property type="match status" value="1"/>
</dbReference>
<dbReference type="Gene3D" id="3.20.20.140">
    <property type="entry name" value="Metal-dependent hydrolases"/>
    <property type="match status" value="1"/>
</dbReference>
<dbReference type="PATRIC" id="fig|1348657.5.peg.1533"/>
<proteinExistence type="predicted"/>
<dbReference type="EMBL" id="ATJV01000048">
    <property type="protein sequence ID" value="EPZ16118.1"/>
    <property type="molecule type" value="Genomic_DNA"/>
</dbReference>
<organism evidence="2 3">
    <name type="scientific">Thauera terpenica 58Eu</name>
    <dbReference type="NCBI Taxonomy" id="1348657"/>
    <lineage>
        <taxon>Bacteria</taxon>
        <taxon>Pseudomonadati</taxon>
        <taxon>Pseudomonadota</taxon>
        <taxon>Betaproteobacteria</taxon>
        <taxon>Rhodocyclales</taxon>
        <taxon>Zoogloeaceae</taxon>
        <taxon>Thauera</taxon>
    </lineage>
</organism>
<evidence type="ECO:0000313" key="3">
    <source>
        <dbReference type="Proteomes" id="UP000015455"/>
    </source>
</evidence>
<dbReference type="Pfam" id="PF04909">
    <property type="entry name" value="Amidohydro_2"/>
    <property type="match status" value="1"/>
</dbReference>
<gene>
    <name evidence="2" type="ORF">M622_02785</name>
</gene>
<dbReference type="PANTHER" id="PTHR42889:SF1">
    <property type="entry name" value="BLR3681 PROTEIN"/>
    <property type="match status" value="1"/>
</dbReference>
<comment type="caution">
    <text evidence="2">The sequence shown here is derived from an EMBL/GenBank/DDBJ whole genome shotgun (WGS) entry which is preliminary data.</text>
</comment>
<dbReference type="RefSeq" id="WP_021248959.1">
    <property type="nucleotide sequence ID" value="NZ_ATJV01000048.1"/>
</dbReference>
<evidence type="ECO:0000259" key="1">
    <source>
        <dbReference type="Pfam" id="PF04909"/>
    </source>
</evidence>
<keyword evidence="3" id="KW-1185">Reference proteome</keyword>
<sequence>MADQDYFVAMTEFHFMNLQTMSEIGYYPGMQHFHDSVNGVLKAWAGRDLDSEWPSPIASSLIGHMDSANVDVAFCLREPMMDITGGTVSMSTNGFMLQQIEPYPERMYLEANVGPVIKRGIKHANWELEYLVKERDARLCKLYTPEDDGAINDRRLWPFYEKASELGVPLTIHTGMSYVCPQPSNHCAVGQLDDVLLDFPDLKIIAYHAGWPDTEELIGLCGKHKNLYMSISGIIGWYQRAPYRGYHAIGTALQWMNSDKIVLGFDLPFDDLNRVTDYIRYFDMPEELQENWGYAQLTEQDKANILGLNLARLTGIEPTKRVPKKA</sequence>
<dbReference type="InterPro" id="IPR006680">
    <property type="entry name" value="Amidohydro-rel"/>
</dbReference>
<dbReference type="GO" id="GO:0016787">
    <property type="term" value="F:hydrolase activity"/>
    <property type="evidence" value="ECO:0007669"/>
    <property type="project" value="InterPro"/>
</dbReference>
<dbReference type="CDD" id="cd01292">
    <property type="entry name" value="metallo-dependent_hydrolases"/>
    <property type="match status" value="1"/>
</dbReference>
<dbReference type="SUPFAM" id="SSF51556">
    <property type="entry name" value="Metallo-dependent hydrolases"/>
    <property type="match status" value="1"/>
</dbReference>
<protein>
    <recommendedName>
        <fullName evidence="1">Amidohydrolase-related domain-containing protein</fullName>
    </recommendedName>
</protein>